<comment type="caution">
    <text evidence="3">The sequence shown here is derived from an EMBL/GenBank/DDBJ whole genome shotgun (WGS) entry which is preliminary data.</text>
</comment>
<dbReference type="PANTHER" id="PTHR30203:SF32">
    <property type="entry name" value="CATION EFFLUX SYSTEM PROTEIN CUSC"/>
    <property type="match status" value="1"/>
</dbReference>
<evidence type="ECO:0000313" key="3">
    <source>
        <dbReference type="EMBL" id="MBB4642503.1"/>
    </source>
</evidence>
<dbReference type="PANTHER" id="PTHR30203">
    <property type="entry name" value="OUTER MEMBRANE CATION EFFLUX PROTEIN"/>
    <property type="match status" value="1"/>
</dbReference>
<dbReference type="AlphaFoldDB" id="A0A840HX18"/>
<keyword evidence="2" id="KW-0472">Membrane</keyword>
<sequence>MRKLLPIGMALVLLSGCQLAPPHVRPELPTASNFPESSSSDNALGERAVDISWRTFFADPRLRELVDAALRRNRNLAIAVARIEEARGLYRVQAADRLPTLGATGDATRSRTPGTVTGISGAQANTDTLYSVGVGVTGFELDFWGRVRNLSDAARSEYLATIEAQRAFRLTLIRDVASTYFASREADERIALAEATVRSRREGLRIAKRRLDAGVTSALDFRQAESLLTQAETELAGLRLAKAQSDNFLAVLTGGPLPLELPGPLALASQKGGPVIAAGLPSDLMLTRPDILAAEAQLRAARANIGAARAAFFPNISLTGSAGFGSTDLDNLVGRDGLSWSFGPSISLPIFDWGRRKGNLNVALAREDIAVATYEATVQQAFREVADALAGRQWLADQVAAQLRATEAQRQIARLARTRYREGVVGYLEVLDAERSLFTAEQTLIQVRRTELDNLVSLYVALGGGVSQGD</sequence>
<feature type="signal peptide" evidence="2">
    <location>
        <begin position="1"/>
        <end position="20"/>
    </location>
</feature>
<dbReference type="SUPFAM" id="SSF56954">
    <property type="entry name" value="Outer membrane efflux proteins (OEP)"/>
    <property type="match status" value="1"/>
</dbReference>
<evidence type="ECO:0000256" key="2">
    <source>
        <dbReference type="RuleBase" id="RU362097"/>
    </source>
</evidence>
<dbReference type="Gene3D" id="1.20.1600.10">
    <property type="entry name" value="Outer membrane efflux proteins (OEP)"/>
    <property type="match status" value="1"/>
</dbReference>
<protein>
    <submittedName>
        <fullName evidence="3">Multidrug efflux system outer membrane protein</fullName>
    </submittedName>
</protein>
<dbReference type="Proteomes" id="UP000575068">
    <property type="component" value="Unassembled WGS sequence"/>
</dbReference>
<dbReference type="PROSITE" id="PS51257">
    <property type="entry name" value="PROKAR_LIPOPROTEIN"/>
    <property type="match status" value="1"/>
</dbReference>
<name>A0A840HX18_9SPHN</name>
<dbReference type="Gene3D" id="2.20.200.10">
    <property type="entry name" value="Outer membrane efflux proteins (OEP)"/>
    <property type="match status" value="1"/>
</dbReference>
<keyword evidence="2" id="KW-0732">Signal</keyword>
<dbReference type="Pfam" id="PF02321">
    <property type="entry name" value="OEP"/>
    <property type="match status" value="2"/>
</dbReference>
<keyword evidence="2" id="KW-0449">Lipoprotein</keyword>
<keyword evidence="2" id="KW-0812">Transmembrane</keyword>
<reference evidence="3 4" key="1">
    <citation type="submission" date="2020-08" db="EMBL/GenBank/DDBJ databases">
        <title>Genomic Encyclopedia of Type Strains, Phase IV (KMG-IV): sequencing the most valuable type-strain genomes for metagenomic binning, comparative biology and taxonomic classification.</title>
        <authorList>
            <person name="Goeker M."/>
        </authorList>
    </citation>
    <scope>NUCLEOTIDE SEQUENCE [LARGE SCALE GENOMIC DNA]</scope>
    <source>
        <strain evidence="3 4">DSM 7465</strain>
    </source>
</reference>
<dbReference type="InterPro" id="IPR003423">
    <property type="entry name" value="OMP_efflux"/>
</dbReference>
<evidence type="ECO:0000256" key="1">
    <source>
        <dbReference type="ARBA" id="ARBA00007613"/>
    </source>
</evidence>
<keyword evidence="2" id="KW-1134">Transmembrane beta strand</keyword>
<organism evidence="3 4">
    <name type="scientific">Rhizorhapis suberifaciens</name>
    <name type="common">corky root of lettuce</name>
    <dbReference type="NCBI Taxonomy" id="13656"/>
    <lineage>
        <taxon>Bacteria</taxon>
        <taxon>Pseudomonadati</taxon>
        <taxon>Pseudomonadota</taxon>
        <taxon>Alphaproteobacteria</taxon>
        <taxon>Sphingomonadales</taxon>
        <taxon>Sphingomonadaceae</taxon>
        <taxon>Rhizorhapis</taxon>
    </lineage>
</organism>
<comment type="subcellular location">
    <subcellularLocation>
        <location evidence="2">Cell membrane</location>
        <topology evidence="2">Lipid-anchor</topology>
    </subcellularLocation>
</comment>
<keyword evidence="4" id="KW-1185">Reference proteome</keyword>
<dbReference type="GO" id="GO:0005886">
    <property type="term" value="C:plasma membrane"/>
    <property type="evidence" value="ECO:0007669"/>
    <property type="project" value="UniProtKB-SubCell"/>
</dbReference>
<dbReference type="InterPro" id="IPR010131">
    <property type="entry name" value="MdtP/NodT-like"/>
</dbReference>
<dbReference type="GO" id="GO:0015562">
    <property type="term" value="F:efflux transmembrane transporter activity"/>
    <property type="evidence" value="ECO:0007669"/>
    <property type="project" value="InterPro"/>
</dbReference>
<dbReference type="RefSeq" id="WP_184476660.1">
    <property type="nucleotide sequence ID" value="NZ_JACHOV010000011.1"/>
</dbReference>
<comment type="similarity">
    <text evidence="1 2">Belongs to the outer membrane factor (OMF) (TC 1.B.17) family.</text>
</comment>
<keyword evidence="2" id="KW-0564">Palmitate</keyword>
<proteinExistence type="inferred from homology"/>
<dbReference type="NCBIfam" id="TIGR01845">
    <property type="entry name" value="outer_NodT"/>
    <property type="match status" value="1"/>
</dbReference>
<evidence type="ECO:0000313" key="4">
    <source>
        <dbReference type="Proteomes" id="UP000575068"/>
    </source>
</evidence>
<feature type="chain" id="PRO_5033102457" evidence="2">
    <location>
        <begin position="21"/>
        <end position="470"/>
    </location>
</feature>
<gene>
    <name evidence="3" type="ORF">HNQ99_002834</name>
</gene>
<dbReference type="EMBL" id="JACHOV010000011">
    <property type="protein sequence ID" value="MBB4642503.1"/>
    <property type="molecule type" value="Genomic_DNA"/>
</dbReference>
<accession>A0A840HX18</accession>